<keyword evidence="3" id="KW-1185">Reference proteome</keyword>
<accession>A0A3R7CTD2</accession>
<gene>
    <name evidence="2" type="ORF">DYB32_010018</name>
</gene>
<dbReference type="EMBL" id="QUSY01002619">
    <property type="protein sequence ID" value="RHY20514.1"/>
    <property type="molecule type" value="Genomic_DNA"/>
</dbReference>
<dbReference type="AlphaFoldDB" id="A0A3R7CTD2"/>
<protein>
    <submittedName>
        <fullName evidence="2">Uncharacterized protein</fullName>
    </submittedName>
</protein>
<proteinExistence type="predicted"/>
<evidence type="ECO:0000256" key="1">
    <source>
        <dbReference type="SAM" id="MobiDB-lite"/>
    </source>
</evidence>
<evidence type="ECO:0000313" key="3">
    <source>
        <dbReference type="Proteomes" id="UP000285060"/>
    </source>
</evidence>
<feature type="compositionally biased region" description="Polar residues" evidence="1">
    <location>
        <begin position="57"/>
        <end position="82"/>
    </location>
</feature>
<feature type="compositionally biased region" description="Low complexity" evidence="1">
    <location>
        <begin position="83"/>
        <end position="94"/>
    </location>
</feature>
<name>A0A3R7CTD2_9STRA</name>
<dbReference type="Proteomes" id="UP000285060">
    <property type="component" value="Unassembled WGS sequence"/>
</dbReference>
<evidence type="ECO:0000313" key="2">
    <source>
        <dbReference type="EMBL" id="RHY20514.1"/>
    </source>
</evidence>
<comment type="caution">
    <text evidence="2">The sequence shown here is derived from an EMBL/GenBank/DDBJ whole genome shotgun (WGS) entry which is preliminary data.</text>
</comment>
<sequence>MDASGSMNIEFVQDTTRYFADRAHQLEDPTVDMDVSMDFDERPGLSSSQFVVEDSVPCQSPSTEVLSSASLPQESSGDQLQGSPTTTTTTSPPTAAGVGTNPTPTSPKTLSRPIAWSGQTSTKLKTQTVRNTGAQAILDDELSSLLAKARAFRSNPTNMDMFIEDILKTPKTEAFTIDLPLGEQFKTIKKFQLRTMLQSNPGTLWESKFKDILFHKKNPTTLSLTF</sequence>
<organism evidence="2 3">
    <name type="scientific">Aphanomyces invadans</name>
    <dbReference type="NCBI Taxonomy" id="157072"/>
    <lineage>
        <taxon>Eukaryota</taxon>
        <taxon>Sar</taxon>
        <taxon>Stramenopiles</taxon>
        <taxon>Oomycota</taxon>
        <taxon>Saprolegniomycetes</taxon>
        <taxon>Saprolegniales</taxon>
        <taxon>Verrucalvaceae</taxon>
        <taxon>Aphanomyces</taxon>
    </lineage>
</organism>
<reference evidence="2 3" key="1">
    <citation type="submission" date="2018-08" db="EMBL/GenBank/DDBJ databases">
        <title>Aphanomyces genome sequencing and annotation.</title>
        <authorList>
            <person name="Minardi D."/>
            <person name="Oidtmann B."/>
            <person name="Van Der Giezen M."/>
            <person name="Studholme D.J."/>
        </authorList>
    </citation>
    <scope>NUCLEOTIDE SEQUENCE [LARGE SCALE GENOMIC DNA]</scope>
    <source>
        <strain evidence="2 3">NJM0002</strain>
    </source>
</reference>
<feature type="region of interest" description="Disordered" evidence="1">
    <location>
        <begin position="31"/>
        <end position="120"/>
    </location>
</feature>
<feature type="compositionally biased region" description="Polar residues" evidence="1">
    <location>
        <begin position="100"/>
        <end position="109"/>
    </location>
</feature>